<keyword evidence="4 6" id="KW-1133">Transmembrane helix</keyword>
<evidence type="ECO:0000256" key="3">
    <source>
        <dbReference type="ARBA" id="ARBA00022692"/>
    </source>
</evidence>
<dbReference type="SUPFAM" id="SSF103481">
    <property type="entry name" value="Multidrug resistance efflux transporter EmrE"/>
    <property type="match status" value="2"/>
</dbReference>
<organism evidence="8 9">
    <name type="scientific">Aliiglaciecola litoralis</name>
    <dbReference type="NCBI Taxonomy" id="582857"/>
    <lineage>
        <taxon>Bacteria</taxon>
        <taxon>Pseudomonadati</taxon>
        <taxon>Pseudomonadota</taxon>
        <taxon>Gammaproteobacteria</taxon>
        <taxon>Alteromonadales</taxon>
        <taxon>Alteromonadaceae</taxon>
        <taxon>Aliiglaciecola</taxon>
    </lineage>
</organism>
<dbReference type="RefSeq" id="WP_343858277.1">
    <property type="nucleotide sequence ID" value="NZ_BAAAFD010000003.1"/>
</dbReference>
<feature type="transmembrane region" description="Helical" evidence="6">
    <location>
        <begin position="221"/>
        <end position="240"/>
    </location>
</feature>
<keyword evidence="9" id="KW-1185">Reference proteome</keyword>
<evidence type="ECO:0000313" key="8">
    <source>
        <dbReference type="EMBL" id="GAA0855665.1"/>
    </source>
</evidence>
<evidence type="ECO:0000256" key="4">
    <source>
        <dbReference type="ARBA" id="ARBA00022989"/>
    </source>
</evidence>
<feature type="transmembrane region" description="Helical" evidence="6">
    <location>
        <begin position="189"/>
        <end position="209"/>
    </location>
</feature>
<feature type="transmembrane region" description="Helical" evidence="6">
    <location>
        <begin position="74"/>
        <end position="100"/>
    </location>
</feature>
<proteinExistence type="predicted"/>
<feature type="transmembrane region" description="Helical" evidence="6">
    <location>
        <begin position="44"/>
        <end position="62"/>
    </location>
</feature>
<feature type="transmembrane region" description="Helical" evidence="6">
    <location>
        <begin position="106"/>
        <end position="123"/>
    </location>
</feature>
<evidence type="ECO:0000256" key="5">
    <source>
        <dbReference type="ARBA" id="ARBA00023136"/>
    </source>
</evidence>
<evidence type="ECO:0000259" key="7">
    <source>
        <dbReference type="Pfam" id="PF00892"/>
    </source>
</evidence>
<evidence type="ECO:0000256" key="6">
    <source>
        <dbReference type="SAM" id="Phobius"/>
    </source>
</evidence>
<comment type="caution">
    <text evidence="8">The sequence shown here is derived from an EMBL/GenBank/DDBJ whole genome shotgun (WGS) entry which is preliminary data.</text>
</comment>
<evidence type="ECO:0000256" key="1">
    <source>
        <dbReference type="ARBA" id="ARBA00004651"/>
    </source>
</evidence>
<feature type="transmembrane region" description="Helical" evidence="6">
    <location>
        <begin position="130"/>
        <end position="150"/>
    </location>
</feature>
<dbReference type="InterPro" id="IPR037185">
    <property type="entry name" value="EmrE-like"/>
</dbReference>
<dbReference type="Proteomes" id="UP001500359">
    <property type="component" value="Unassembled WGS sequence"/>
</dbReference>
<reference evidence="8 9" key="1">
    <citation type="journal article" date="2019" name="Int. J. Syst. Evol. Microbiol.">
        <title>The Global Catalogue of Microorganisms (GCM) 10K type strain sequencing project: providing services to taxonomists for standard genome sequencing and annotation.</title>
        <authorList>
            <consortium name="The Broad Institute Genomics Platform"/>
            <consortium name="The Broad Institute Genome Sequencing Center for Infectious Disease"/>
            <person name="Wu L."/>
            <person name="Ma J."/>
        </authorList>
    </citation>
    <scope>NUCLEOTIDE SEQUENCE [LARGE SCALE GENOMIC DNA]</scope>
    <source>
        <strain evidence="8 9">JCM 15896</strain>
    </source>
</reference>
<name>A0ABN1LGT1_9ALTE</name>
<feature type="transmembrane region" description="Helical" evidence="6">
    <location>
        <begin position="12"/>
        <end position="32"/>
    </location>
</feature>
<gene>
    <name evidence="8" type="ORF">GCM10009114_15010</name>
</gene>
<dbReference type="Pfam" id="PF00892">
    <property type="entry name" value="EamA"/>
    <property type="match status" value="2"/>
</dbReference>
<keyword evidence="2" id="KW-1003">Cell membrane</keyword>
<dbReference type="EMBL" id="BAAAFD010000003">
    <property type="protein sequence ID" value="GAA0855665.1"/>
    <property type="molecule type" value="Genomic_DNA"/>
</dbReference>
<dbReference type="InterPro" id="IPR000620">
    <property type="entry name" value="EamA_dom"/>
</dbReference>
<dbReference type="PANTHER" id="PTHR32322:SF18">
    <property type="entry name" value="S-ADENOSYLMETHIONINE_S-ADENOSYLHOMOCYSTEINE TRANSPORTER"/>
    <property type="match status" value="1"/>
</dbReference>
<dbReference type="InterPro" id="IPR050638">
    <property type="entry name" value="AA-Vitamin_Transporters"/>
</dbReference>
<feature type="domain" description="EamA" evidence="7">
    <location>
        <begin position="9"/>
        <end position="146"/>
    </location>
</feature>
<keyword evidence="3 6" id="KW-0812">Transmembrane</keyword>
<evidence type="ECO:0000256" key="2">
    <source>
        <dbReference type="ARBA" id="ARBA00022475"/>
    </source>
</evidence>
<feature type="domain" description="EamA" evidence="7">
    <location>
        <begin position="159"/>
        <end position="290"/>
    </location>
</feature>
<dbReference type="PANTHER" id="PTHR32322">
    <property type="entry name" value="INNER MEMBRANE TRANSPORTER"/>
    <property type="match status" value="1"/>
</dbReference>
<evidence type="ECO:0000313" key="9">
    <source>
        <dbReference type="Proteomes" id="UP001500359"/>
    </source>
</evidence>
<feature type="transmembrane region" description="Helical" evidence="6">
    <location>
        <begin position="156"/>
        <end position="177"/>
    </location>
</feature>
<sequence>MNVNFTVNRGMVWVLFGTILFSSKAIMVKFLYELGIGSLELQTLRMLFVLPFYVAILLWSMRRTGLGSLSAKELLFCIAAGIACYHVASYLDLLGLQYITAGLERIILFCYPAIAILFSWWFLDEKPNSRIWVALILSYLGIVVFFYADLGFGGEQIIWGSFLVFIASIFTAWYMVANQRFSRQIGSQRFVSIGMIAACISLLIHSFSLGVADLSQYSNQHYAGIAIMAIFMTLIPSFMISAGVKQLGASKAGIVGTIGPLFTIVLSNQLLGEPISLLHILGLAFVLVGMHQLKA</sequence>
<comment type="subcellular location">
    <subcellularLocation>
        <location evidence="1">Cell membrane</location>
        <topology evidence="1">Multi-pass membrane protein</topology>
    </subcellularLocation>
</comment>
<accession>A0ABN1LGT1</accession>
<keyword evidence="5 6" id="KW-0472">Membrane</keyword>
<protein>
    <submittedName>
        <fullName evidence="8">DMT family transporter</fullName>
    </submittedName>
</protein>